<protein>
    <submittedName>
        <fullName evidence="1">Uncharacterized protein</fullName>
    </submittedName>
</protein>
<gene>
    <name evidence="1" type="ORF">BBA_09869</name>
</gene>
<name>J4UFA2_BEAB2</name>
<reference evidence="1 2" key="1">
    <citation type="journal article" date="2012" name="Sci. Rep.">
        <title>Genomic perspectives on the evolution of fungal entomopathogenicity in Beauveria bassiana.</title>
        <authorList>
            <person name="Xiao G."/>
            <person name="Ying S.H."/>
            <person name="Zheng P."/>
            <person name="Wang Z.L."/>
            <person name="Zhang S."/>
            <person name="Xie X.Q."/>
            <person name="Shang Y."/>
            <person name="St Leger R.J."/>
            <person name="Zhao G.P."/>
            <person name="Wang C."/>
            <person name="Feng M.G."/>
        </authorList>
    </citation>
    <scope>NUCLEOTIDE SEQUENCE [LARGE SCALE GENOMIC DNA]</scope>
    <source>
        <strain evidence="1 2">ARSEF 2860</strain>
    </source>
</reference>
<keyword evidence="2" id="KW-1185">Reference proteome</keyword>
<evidence type="ECO:0000313" key="1">
    <source>
        <dbReference type="EMBL" id="EJP61167.1"/>
    </source>
</evidence>
<dbReference type="AlphaFoldDB" id="J4UFA2"/>
<sequence>MAEPDQPSLRSIDLPFLGICSRCKRIAWCKNSTAFSDKWPHDCDVFASPHTHARIWDTVESIDGSRFNLFYLLQETNDYLQAKFGGSPHLVRELPEPPRLYWPYEIPAELKAYIDWSSEWTSHQTTLLAGTTLVQGTPFISFCPACCRVVWFSSRGDLRYHWPPLTHFGLKFAAHLFEFVSPDVNEETESSLERWNIYYQTLFNLDASRLRHFHDPPPVCHSRFMPLRVPCDQFTDLAPEIWVQRDEDKSDHSVEWQQRATEQHVRLRSKFGASRHPIEDGADSRKLSGQPIFQPHEALWEHSCFKWPLIEDPDIMEIMDFRDRIQKFFRHIMALLEGEQTPPIFAPHPPRRSTDDLQITALPATAEMGTVETDAAEASMGTNVLV</sequence>
<accession>J4UFA2</accession>
<dbReference type="RefSeq" id="XP_008603188.1">
    <property type="nucleotide sequence ID" value="XM_008604966.1"/>
</dbReference>
<proteinExistence type="predicted"/>
<dbReference type="EMBL" id="JH725221">
    <property type="protein sequence ID" value="EJP61167.1"/>
    <property type="molecule type" value="Genomic_DNA"/>
</dbReference>
<dbReference type="OrthoDB" id="10595997at2759"/>
<evidence type="ECO:0000313" key="2">
    <source>
        <dbReference type="Proteomes" id="UP000002762"/>
    </source>
</evidence>
<dbReference type="GeneID" id="19892881"/>
<dbReference type="Proteomes" id="UP000002762">
    <property type="component" value="Unassembled WGS sequence"/>
</dbReference>
<dbReference type="HOGENOM" id="CLU_715679_0_0_1"/>
<organism evidence="1 2">
    <name type="scientific">Beauveria bassiana (strain ARSEF 2860)</name>
    <name type="common">White muscardine disease fungus</name>
    <name type="synonym">Tritirachium shiotae</name>
    <dbReference type="NCBI Taxonomy" id="655819"/>
    <lineage>
        <taxon>Eukaryota</taxon>
        <taxon>Fungi</taxon>
        <taxon>Dikarya</taxon>
        <taxon>Ascomycota</taxon>
        <taxon>Pezizomycotina</taxon>
        <taxon>Sordariomycetes</taxon>
        <taxon>Hypocreomycetidae</taxon>
        <taxon>Hypocreales</taxon>
        <taxon>Cordycipitaceae</taxon>
        <taxon>Beauveria</taxon>
    </lineage>
</organism>
<dbReference type="InParanoid" id="J4UFA2"/>